<dbReference type="AlphaFoldDB" id="A0A7C9HUA1"/>
<evidence type="ECO:0000313" key="11">
    <source>
        <dbReference type="Proteomes" id="UP000479692"/>
    </source>
</evidence>
<evidence type="ECO:0000313" key="10">
    <source>
        <dbReference type="EMBL" id="MUV13498.1"/>
    </source>
</evidence>
<evidence type="ECO:0000256" key="6">
    <source>
        <dbReference type="ARBA" id="ARBA00023316"/>
    </source>
</evidence>
<sequence>MRSKVGKRVRFLLLAVAVLCIGAAQAKATYADKILVDKSERRLWVIVDGKTVATYRIGLGLSPAGHKQREGDKKTPEGHYVLDYKNATSAFYRSIHISYPNAEDRARAKRQGVPPGGAIMIHGEANDPRIRAAVAAYPSRDWTDGCISLSNADMLALWNQVRVPIPVEIRP</sequence>
<dbReference type="PANTHER" id="PTHR36699">
    <property type="entry name" value="LD-TRANSPEPTIDASE"/>
    <property type="match status" value="1"/>
</dbReference>
<accession>A0A7C9HUA1</accession>
<keyword evidence="6 7" id="KW-0961">Cell wall biogenesis/degradation</keyword>
<dbReference type="GO" id="GO:0071555">
    <property type="term" value="P:cell wall organization"/>
    <property type="evidence" value="ECO:0007669"/>
    <property type="project" value="UniProtKB-UniRule"/>
</dbReference>
<dbReference type="PROSITE" id="PS52029">
    <property type="entry name" value="LD_TPASE"/>
    <property type="match status" value="1"/>
</dbReference>
<name>A0A7C9HUA1_9GAMM</name>
<dbReference type="InterPro" id="IPR038063">
    <property type="entry name" value="Transpep_catalytic_dom"/>
</dbReference>
<proteinExistence type="inferred from homology"/>
<evidence type="ECO:0000256" key="5">
    <source>
        <dbReference type="ARBA" id="ARBA00022984"/>
    </source>
</evidence>
<keyword evidence="11" id="KW-1185">Reference proteome</keyword>
<dbReference type="PANTHER" id="PTHR36699:SF1">
    <property type="entry name" value="L,D-TRANSPEPTIDASE YAFK-RELATED"/>
    <property type="match status" value="1"/>
</dbReference>
<dbReference type="GO" id="GO:0004180">
    <property type="term" value="F:carboxypeptidase activity"/>
    <property type="evidence" value="ECO:0007669"/>
    <property type="project" value="UniProtKB-ARBA"/>
</dbReference>
<reference evidence="10 11" key="1">
    <citation type="submission" date="2019-12" db="EMBL/GenBank/DDBJ databases">
        <authorList>
            <person name="Xu J."/>
        </authorList>
    </citation>
    <scope>NUCLEOTIDE SEQUENCE [LARGE SCALE GENOMIC DNA]</scope>
    <source>
        <strain evidence="10 11">HX-5-24</strain>
    </source>
</reference>
<feature type="active site" description="Nucleophile" evidence="7">
    <location>
        <position position="146"/>
    </location>
</feature>
<keyword evidence="8" id="KW-0732">Signal</keyword>
<evidence type="ECO:0000256" key="4">
    <source>
        <dbReference type="ARBA" id="ARBA00022960"/>
    </source>
</evidence>
<keyword evidence="5 7" id="KW-0573">Peptidoglycan synthesis</keyword>
<comment type="pathway">
    <text evidence="1 7">Cell wall biogenesis; peptidoglycan biosynthesis.</text>
</comment>
<gene>
    <name evidence="10" type="ORF">GN331_04670</name>
</gene>
<dbReference type="InterPro" id="IPR005490">
    <property type="entry name" value="LD_TPept_cat_dom"/>
</dbReference>
<feature type="chain" id="PRO_5028866951" evidence="8">
    <location>
        <begin position="27"/>
        <end position="171"/>
    </location>
</feature>
<evidence type="ECO:0000256" key="8">
    <source>
        <dbReference type="SAM" id="SignalP"/>
    </source>
</evidence>
<dbReference type="Pfam" id="PF03734">
    <property type="entry name" value="YkuD"/>
    <property type="match status" value="1"/>
</dbReference>
<dbReference type="Proteomes" id="UP000479692">
    <property type="component" value="Unassembled WGS sequence"/>
</dbReference>
<feature type="domain" description="L,D-TPase catalytic" evidence="9">
    <location>
        <begin position="32"/>
        <end position="170"/>
    </location>
</feature>
<dbReference type="UniPathway" id="UPA00219"/>
<dbReference type="CDD" id="cd16913">
    <property type="entry name" value="YkuD_like"/>
    <property type="match status" value="1"/>
</dbReference>
<comment type="caution">
    <text evidence="10">The sequence shown here is derived from an EMBL/GenBank/DDBJ whole genome shotgun (WGS) entry which is preliminary data.</text>
</comment>
<evidence type="ECO:0000256" key="2">
    <source>
        <dbReference type="ARBA" id="ARBA00005992"/>
    </source>
</evidence>
<dbReference type="GO" id="GO:0008360">
    <property type="term" value="P:regulation of cell shape"/>
    <property type="evidence" value="ECO:0007669"/>
    <property type="project" value="UniProtKB-UniRule"/>
</dbReference>
<dbReference type="EMBL" id="WOXT01000001">
    <property type="protein sequence ID" value="MUV13498.1"/>
    <property type="molecule type" value="Genomic_DNA"/>
</dbReference>
<dbReference type="SUPFAM" id="SSF141523">
    <property type="entry name" value="L,D-transpeptidase catalytic domain-like"/>
    <property type="match status" value="1"/>
</dbReference>
<dbReference type="GO" id="GO:0016740">
    <property type="term" value="F:transferase activity"/>
    <property type="evidence" value="ECO:0007669"/>
    <property type="project" value="UniProtKB-KW"/>
</dbReference>
<organism evidence="10 11">
    <name type="scientific">Noviluteimonas gilva</name>
    <dbReference type="NCBI Taxonomy" id="2682097"/>
    <lineage>
        <taxon>Bacteria</taxon>
        <taxon>Pseudomonadati</taxon>
        <taxon>Pseudomonadota</taxon>
        <taxon>Gammaproteobacteria</taxon>
        <taxon>Lysobacterales</taxon>
        <taxon>Lysobacteraceae</taxon>
        <taxon>Noviluteimonas</taxon>
    </lineage>
</organism>
<evidence type="ECO:0000256" key="7">
    <source>
        <dbReference type="PROSITE-ProRule" id="PRU01373"/>
    </source>
</evidence>
<comment type="similarity">
    <text evidence="2">Belongs to the YkuD family.</text>
</comment>
<dbReference type="GO" id="GO:0009252">
    <property type="term" value="P:peptidoglycan biosynthetic process"/>
    <property type="evidence" value="ECO:0007669"/>
    <property type="project" value="UniProtKB-UniPathway"/>
</dbReference>
<keyword evidence="3" id="KW-0808">Transferase</keyword>
<evidence type="ECO:0000256" key="3">
    <source>
        <dbReference type="ARBA" id="ARBA00022679"/>
    </source>
</evidence>
<keyword evidence="4 7" id="KW-0133">Cell shape</keyword>
<protein>
    <submittedName>
        <fullName evidence="10">L,D-transpeptidase family protein</fullName>
    </submittedName>
</protein>
<dbReference type="Gene3D" id="2.40.440.10">
    <property type="entry name" value="L,D-transpeptidase catalytic domain-like"/>
    <property type="match status" value="1"/>
</dbReference>
<evidence type="ECO:0000256" key="1">
    <source>
        <dbReference type="ARBA" id="ARBA00004752"/>
    </source>
</evidence>
<feature type="signal peptide" evidence="8">
    <location>
        <begin position="1"/>
        <end position="26"/>
    </location>
</feature>
<evidence type="ECO:0000259" key="9">
    <source>
        <dbReference type="PROSITE" id="PS52029"/>
    </source>
</evidence>
<feature type="active site" description="Proton donor/acceptor" evidence="7">
    <location>
        <position position="122"/>
    </location>
</feature>